<reference evidence="3 4" key="1">
    <citation type="submission" date="2018-08" db="EMBL/GenBank/DDBJ databases">
        <title>The metabolism and importance of syntrophic acetate oxidation coupled to methane or sulfide production in haloalkaline environments.</title>
        <authorList>
            <person name="Timmers P.H.A."/>
            <person name="Vavourakis C.D."/>
            <person name="Sorokin D.Y."/>
            <person name="Sinninghe Damste J.S."/>
            <person name="Muyzer G."/>
            <person name="Stams A.J.M."/>
            <person name="Plugge C.M."/>
        </authorList>
    </citation>
    <scope>NUCLEOTIDE SEQUENCE [LARGE SCALE GENOMIC DNA]</scope>
    <source>
        <strain evidence="3">MSAO_Arc3</strain>
    </source>
</reference>
<evidence type="ECO:0000259" key="2">
    <source>
        <dbReference type="Pfam" id="PF00296"/>
    </source>
</evidence>
<evidence type="ECO:0000313" key="3">
    <source>
        <dbReference type="EMBL" id="RQD90632.1"/>
    </source>
</evidence>
<keyword evidence="1 3" id="KW-0560">Oxidoreductase</keyword>
<dbReference type="EMBL" id="QZAB01000113">
    <property type="protein sequence ID" value="RQD90632.1"/>
    <property type="molecule type" value="Genomic_DNA"/>
</dbReference>
<dbReference type="InterPro" id="IPR050564">
    <property type="entry name" value="F420-G6PD/mer"/>
</dbReference>
<dbReference type="Gene3D" id="3.20.20.30">
    <property type="entry name" value="Luciferase-like domain"/>
    <property type="match status" value="1"/>
</dbReference>
<dbReference type="GO" id="GO:0016705">
    <property type="term" value="F:oxidoreductase activity, acting on paired donors, with incorporation or reduction of molecular oxygen"/>
    <property type="evidence" value="ECO:0007669"/>
    <property type="project" value="InterPro"/>
</dbReference>
<protein>
    <submittedName>
        <fullName evidence="3">5,10-methylenetetrahydromethanopterin reductase</fullName>
        <ecNumber evidence="3">1.5.98.2</ecNumber>
    </submittedName>
</protein>
<feature type="non-terminal residue" evidence="3">
    <location>
        <position position="183"/>
    </location>
</feature>
<name>A0A3R7YJF1_9EURY</name>
<dbReference type="SUPFAM" id="SSF51679">
    <property type="entry name" value="Bacterial luciferase-like"/>
    <property type="match status" value="1"/>
</dbReference>
<evidence type="ECO:0000313" key="4">
    <source>
        <dbReference type="Proteomes" id="UP000284763"/>
    </source>
</evidence>
<evidence type="ECO:0000256" key="1">
    <source>
        <dbReference type="ARBA" id="ARBA00023002"/>
    </source>
</evidence>
<dbReference type="InterPro" id="IPR011251">
    <property type="entry name" value="Luciferase-like_dom"/>
</dbReference>
<accession>A0A3R7YJF1</accession>
<gene>
    <name evidence="3" type="ORF">D5R95_01710</name>
</gene>
<feature type="domain" description="Luciferase-like" evidence="2">
    <location>
        <begin position="16"/>
        <end position="181"/>
    </location>
</feature>
<dbReference type="GO" id="GO:0018537">
    <property type="term" value="F:coenzyme F420-dependent N5,N10-methenyltetrahydromethanopterin reductase activity"/>
    <property type="evidence" value="ECO:0007669"/>
    <property type="project" value="UniProtKB-EC"/>
</dbReference>
<dbReference type="NCBIfam" id="NF002619">
    <property type="entry name" value="PRK02271.1"/>
    <property type="match status" value="1"/>
</dbReference>
<dbReference type="InterPro" id="IPR036661">
    <property type="entry name" value="Luciferase-like_sf"/>
</dbReference>
<comment type="caution">
    <text evidence="3">The sequence shown here is derived from an EMBL/GenBank/DDBJ whole genome shotgun (WGS) entry which is preliminary data.</text>
</comment>
<dbReference type="Proteomes" id="UP000284763">
    <property type="component" value="Unassembled WGS sequence"/>
</dbReference>
<dbReference type="AlphaFoldDB" id="A0A3R7YJF1"/>
<organism evidence="3 4">
    <name type="scientific">Methanosalsum natronophilum</name>
    <dbReference type="NCBI Taxonomy" id="768733"/>
    <lineage>
        <taxon>Archaea</taxon>
        <taxon>Methanobacteriati</taxon>
        <taxon>Methanobacteriota</taxon>
        <taxon>Stenosarchaea group</taxon>
        <taxon>Methanomicrobia</taxon>
        <taxon>Methanosarcinales</taxon>
        <taxon>Methanosarcinaceae</taxon>
        <taxon>Methanosalsum</taxon>
    </lineage>
</organism>
<sequence>MTFGIEFVPSDPVLKIASYAKLAEDQGFSNVWITDHFNNRDVYTTLAVLAMNTNTIKLGTGVTNPYTRNAAIAASSIGSINEISGGRAILGIGPGDKATFDSMGISWDKPLTTTKETIEALRGYFAGEKVSMDGEMVKVGGAKMAFKTGNIPIYMGAQGPKMLELAGEVADGVLINASHPKDF</sequence>
<dbReference type="CDD" id="cd01097">
    <property type="entry name" value="Tetrahydromethanopterin_reductase"/>
    <property type="match status" value="1"/>
</dbReference>
<dbReference type="EC" id="1.5.98.2" evidence="3"/>
<dbReference type="PANTHER" id="PTHR43244:SF1">
    <property type="entry name" value="5,10-METHYLENETETRAHYDROMETHANOPTERIN REDUCTASE"/>
    <property type="match status" value="1"/>
</dbReference>
<dbReference type="Pfam" id="PF00296">
    <property type="entry name" value="Bac_luciferase"/>
    <property type="match status" value="1"/>
</dbReference>
<dbReference type="PANTHER" id="PTHR43244">
    <property type="match status" value="1"/>
</dbReference>
<proteinExistence type="predicted"/>